<keyword evidence="2" id="KW-1185">Reference proteome</keyword>
<gene>
    <name evidence="1" type="ORF">IBL25_19620</name>
</gene>
<dbReference type="Proteomes" id="UP000603940">
    <property type="component" value="Unassembled WGS sequence"/>
</dbReference>
<name>A0ABR7RBC9_9PROT</name>
<protein>
    <submittedName>
        <fullName evidence="1">Uncharacterized protein</fullName>
    </submittedName>
</protein>
<reference evidence="1 2" key="1">
    <citation type="journal article" date="2009" name="Int. J. Syst. Evol. Microbiol.">
        <title>Transfer of Teichococcus ludipueritiae and Muricoccus roseus to the genus Roseomonas, as Roseomonas ludipueritiae comb. nov. and Roseomonas rosea comb. nov., respectively, and emended description of the genus Roseomonas.</title>
        <authorList>
            <person name="Sanchez-Porro C."/>
            <person name="Gallego V."/>
            <person name="Busse H.J."/>
            <person name="Kampfer P."/>
            <person name="Ventosa A."/>
        </authorList>
    </citation>
    <scope>NUCLEOTIDE SEQUENCE [LARGE SCALE GENOMIC DNA]</scope>
    <source>
        <strain evidence="1 2">DSM 14915</strain>
    </source>
</reference>
<proteinExistence type="predicted"/>
<organism evidence="1 2">
    <name type="scientific">Pseudoroseomonas ludipueritiae</name>
    <dbReference type="NCBI Taxonomy" id="198093"/>
    <lineage>
        <taxon>Bacteria</taxon>
        <taxon>Pseudomonadati</taxon>
        <taxon>Pseudomonadota</taxon>
        <taxon>Alphaproteobacteria</taxon>
        <taxon>Acetobacterales</taxon>
        <taxon>Acetobacteraceae</taxon>
        <taxon>Pseudoroseomonas</taxon>
    </lineage>
</organism>
<evidence type="ECO:0000313" key="1">
    <source>
        <dbReference type="EMBL" id="MBC9179152.1"/>
    </source>
</evidence>
<comment type="caution">
    <text evidence="1">The sequence shown here is derived from an EMBL/GenBank/DDBJ whole genome shotgun (WGS) entry which is preliminary data.</text>
</comment>
<dbReference type="RefSeq" id="WP_187780204.1">
    <property type="nucleotide sequence ID" value="NZ_JACTUZ010000123.1"/>
</dbReference>
<evidence type="ECO:0000313" key="2">
    <source>
        <dbReference type="Proteomes" id="UP000603940"/>
    </source>
</evidence>
<dbReference type="EMBL" id="JACTUZ010000123">
    <property type="protein sequence ID" value="MBC9179152.1"/>
    <property type="molecule type" value="Genomic_DNA"/>
</dbReference>
<sequence>MITFDEFNRLIGLPEYNRLEERYVVAWRLCRSLRLRGTDLLEMRQIRPKLRVAPRRCWRRCLV</sequence>
<accession>A0ABR7RBC9</accession>